<evidence type="ECO:0000259" key="2">
    <source>
        <dbReference type="Pfam" id="PF13372"/>
    </source>
</evidence>
<reference evidence="3 4" key="1">
    <citation type="submission" date="2018-01" db="EMBL/GenBank/DDBJ databases">
        <authorList>
            <person name="Gaut B.S."/>
            <person name="Morton B.R."/>
            <person name="Clegg M.T."/>
            <person name="Duvall M.R."/>
        </authorList>
    </citation>
    <scope>NUCLEOTIDE SEQUENCE [LARGE SCALE GENOMIC DNA]</scope>
    <source>
        <strain evidence="3 4">HR-AV</strain>
    </source>
</reference>
<gene>
    <name evidence="3" type="ORF">C3K47_11220</name>
</gene>
<proteinExistence type="predicted"/>
<dbReference type="Pfam" id="PF13372">
    <property type="entry name" value="Alginate_exp"/>
    <property type="match status" value="1"/>
</dbReference>
<dbReference type="InterPro" id="IPR025388">
    <property type="entry name" value="Alginate_export_dom"/>
</dbReference>
<evidence type="ECO:0000313" key="3">
    <source>
        <dbReference type="EMBL" id="POY36314.1"/>
    </source>
</evidence>
<dbReference type="EMBL" id="PQVF01000007">
    <property type="protein sequence ID" value="POY36314.1"/>
    <property type="molecule type" value="Genomic_DNA"/>
</dbReference>
<evidence type="ECO:0000256" key="1">
    <source>
        <dbReference type="SAM" id="SignalP"/>
    </source>
</evidence>
<feature type="domain" description="Alginate export" evidence="2">
    <location>
        <begin position="24"/>
        <end position="394"/>
    </location>
</feature>
<dbReference type="AlphaFoldDB" id="A0A2S5A1B6"/>
<keyword evidence="4" id="KW-1185">Reference proteome</keyword>
<keyword evidence="1" id="KW-0732">Signal</keyword>
<accession>A0A2S5A1B6</accession>
<dbReference type="OrthoDB" id="1070463at2"/>
<protein>
    <recommendedName>
        <fullName evidence="2">Alginate export domain-containing protein</fullName>
    </recommendedName>
</protein>
<sequence>MLKKVFTLIFLIGGALTVQAQNIQLSAEYRPRFEYRDGAWKMRPANDVADNPAALISQRARLNFNFTDKSSKLKLGASLQDVRTWGSAAQLNVNNPNSFDIHQFWGEILFTERFSLKVGRQELAYDNQRIIGAVDWTQQGRAFDAAVLKYEDNTKNFKVHAGLGLNTKADTSAIKQSYTGINNYKTMQYLWAGKKFSDKLNASFLFLNNGMEYTRSGGSELVADDRRVAYSQTTGSRIEFRPAKFGVNLEGYYQSGKNSKNISLSAWQLNPEAFIKLNNDWSMVGGAEWLSGTDQDNTDGKDHSFSPLYGTNHKFNGYMDYFYVGNRLLTGKTAVGLADYYLGARYAKNKFNTELTFHQFNAMATVLDPSLQKMESNLGIEGDLALGYKLTEAIAFQGGLSFYSGTSTLQQLQAGSDHTKLNSWGWLQINIKPTLFNYSK</sequence>
<dbReference type="Proteomes" id="UP000236893">
    <property type="component" value="Unassembled WGS sequence"/>
</dbReference>
<feature type="chain" id="PRO_5015640801" description="Alginate export domain-containing protein" evidence="1">
    <location>
        <begin position="21"/>
        <end position="440"/>
    </location>
</feature>
<feature type="signal peptide" evidence="1">
    <location>
        <begin position="1"/>
        <end position="20"/>
    </location>
</feature>
<comment type="caution">
    <text evidence="3">The sequence shown here is derived from an EMBL/GenBank/DDBJ whole genome shotgun (WGS) entry which is preliminary data.</text>
</comment>
<name>A0A2S5A1B6_9SPHI</name>
<evidence type="ECO:0000313" key="4">
    <source>
        <dbReference type="Proteomes" id="UP000236893"/>
    </source>
</evidence>
<organism evidence="3 4">
    <name type="scientific">Solitalea longa</name>
    <dbReference type="NCBI Taxonomy" id="2079460"/>
    <lineage>
        <taxon>Bacteria</taxon>
        <taxon>Pseudomonadati</taxon>
        <taxon>Bacteroidota</taxon>
        <taxon>Sphingobacteriia</taxon>
        <taxon>Sphingobacteriales</taxon>
        <taxon>Sphingobacteriaceae</taxon>
        <taxon>Solitalea</taxon>
    </lineage>
</organism>